<proteinExistence type="predicted"/>
<dbReference type="Proteomes" id="UP000051497">
    <property type="component" value="Unassembled WGS sequence"/>
</dbReference>
<dbReference type="EMBL" id="LKAJ01000006">
    <property type="protein sequence ID" value="KRG21200.1"/>
    <property type="molecule type" value="Genomic_DNA"/>
</dbReference>
<dbReference type="Pfam" id="PF16816">
    <property type="entry name" value="DotD"/>
    <property type="match status" value="1"/>
</dbReference>
<reference evidence="2" key="3">
    <citation type="submission" date="2021-06" db="EMBL/GenBank/DDBJ databases">
        <title>Genomic Description and Analysis of Intracellular Bacteria, Candidatus Berkiella cookevillensis and Candidatus Berkiella aquae.</title>
        <authorList>
            <person name="Kidane D.T."/>
            <person name="Mehari Y.T."/>
            <person name="Rice F.C."/>
            <person name="Arivett B.A."/>
            <person name="Farone A.L."/>
            <person name="Berk S.G."/>
            <person name="Farone M.B."/>
        </authorList>
    </citation>
    <scope>NUCLEOTIDE SEQUENCE</scope>
    <source>
        <strain evidence="2">HT99</strain>
    </source>
</reference>
<accession>A0A0Q9YKQ5</accession>
<dbReference type="InterPro" id="IPR038140">
    <property type="entry name" value="DotD_sf"/>
</dbReference>
<dbReference type="NCBIfam" id="NF033882">
    <property type="entry name" value="T4SS_lipo_DotD"/>
    <property type="match status" value="1"/>
</dbReference>
<dbReference type="EMBL" id="LKAJ02000001">
    <property type="protein sequence ID" value="MCS5711133.1"/>
    <property type="molecule type" value="Genomic_DNA"/>
</dbReference>
<keyword evidence="3" id="KW-1185">Reference proteome</keyword>
<gene>
    <name evidence="2" type="primary">dotD</name>
    <name evidence="2" type="ORF">HT99x_006790</name>
    <name evidence="1" type="ORF">HT99x_01756</name>
</gene>
<dbReference type="STRING" id="295108.HT99x_01756"/>
<dbReference type="OrthoDB" id="6399009at2"/>
<dbReference type="Gene3D" id="3.55.50.60">
    <property type="entry name" value="DotD protein"/>
    <property type="match status" value="1"/>
</dbReference>
<protein>
    <submittedName>
        <fullName evidence="2">Type IVB secretion system lipoprotein DotD</fullName>
    </submittedName>
</protein>
<evidence type="ECO:0000313" key="1">
    <source>
        <dbReference type="EMBL" id="KRG21200.1"/>
    </source>
</evidence>
<dbReference type="PROSITE" id="PS51257">
    <property type="entry name" value="PROKAR_LIPOPROTEIN"/>
    <property type="match status" value="1"/>
</dbReference>
<sequence>MDKPLVILSLATIMVGCSPKPTYQISDVEYQLMKSAMSVEDSLRALAATQEVYAKNAINTDILITPQGGMGELASLDWSGPIEPLLERVGQMTNYRVKVLGPIPNIPLIINISARERMLADILKDAGLQAGKRANLVVYPTSRIIELRYAAIV</sequence>
<dbReference type="AlphaFoldDB" id="A0A0Q9YKQ5"/>
<reference evidence="1" key="1">
    <citation type="submission" date="2015-09" db="EMBL/GenBank/DDBJ databases">
        <title>Draft Genome Sequences of Two Novel Amoeba-resistant Intranuclear Bacteria, Candidatus Berkiella cookevillensis and Candidatus Berkiella aquae.</title>
        <authorList>
            <person name="Mehari Y.T."/>
            <person name="Arivett B.A."/>
            <person name="Farone A.L."/>
            <person name="Gunderson J.H."/>
            <person name="Farone M.B."/>
        </authorList>
    </citation>
    <scope>NUCLEOTIDE SEQUENCE [LARGE SCALE GENOMIC DNA]</scope>
    <source>
        <strain evidence="1">HT99</strain>
    </source>
</reference>
<evidence type="ECO:0000313" key="2">
    <source>
        <dbReference type="EMBL" id="MCS5711133.1"/>
    </source>
</evidence>
<dbReference type="InterPro" id="IPR031817">
    <property type="entry name" value="DotD"/>
</dbReference>
<organism evidence="1">
    <name type="scientific">Candidatus Berkiella aquae</name>
    <dbReference type="NCBI Taxonomy" id="295108"/>
    <lineage>
        <taxon>Bacteria</taxon>
        <taxon>Pseudomonadati</taxon>
        <taxon>Pseudomonadota</taxon>
        <taxon>Gammaproteobacteria</taxon>
        <taxon>Candidatus Berkiellales</taxon>
        <taxon>Candidatus Berkiellaceae</taxon>
        <taxon>Candidatus Berkiella</taxon>
    </lineage>
</organism>
<name>A0A0Q9YKQ5_9GAMM</name>
<reference evidence="2" key="2">
    <citation type="journal article" date="2016" name="Genome Announc.">
        <title>Draft Genome Sequences of Two Novel Amoeba-Resistant Intranuclear Bacteria, 'Candidatus Berkiella cookevillensis' and 'Candidatus Berkiella aquae'.</title>
        <authorList>
            <person name="Mehari Y.T."/>
            <person name="Arivett B.A."/>
            <person name="Farone A.L."/>
            <person name="Gunderson J.H."/>
            <person name="Farone M.B."/>
        </authorList>
    </citation>
    <scope>NUCLEOTIDE SEQUENCE</scope>
    <source>
        <strain evidence="2">HT99</strain>
    </source>
</reference>
<comment type="caution">
    <text evidence="1">The sequence shown here is derived from an EMBL/GenBank/DDBJ whole genome shotgun (WGS) entry which is preliminary data.</text>
</comment>
<evidence type="ECO:0000313" key="3">
    <source>
        <dbReference type="Proteomes" id="UP000051497"/>
    </source>
</evidence>
<keyword evidence="2" id="KW-0449">Lipoprotein</keyword>
<dbReference type="RefSeq" id="WP_075066379.1">
    <property type="nucleotide sequence ID" value="NZ_LKAJ02000001.1"/>
</dbReference>